<dbReference type="Pfam" id="PF00254">
    <property type="entry name" value="FKBP_C"/>
    <property type="match status" value="3"/>
</dbReference>
<dbReference type="Gene3D" id="3.10.50.40">
    <property type="match status" value="3"/>
</dbReference>
<dbReference type="InterPro" id="IPR001179">
    <property type="entry name" value="PPIase_FKBP_dom"/>
</dbReference>
<dbReference type="EC" id="5.2.1.8" evidence="3 8"/>
<feature type="region of interest" description="Disordered" evidence="10">
    <location>
        <begin position="544"/>
        <end position="578"/>
    </location>
</feature>
<dbReference type="PANTHER" id="PTHR46512:SF9">
    <property type="entry name" value="PEPTIDYLPROLYL ISOMERASE"/>
    <property type="match status" value="1"/>
</dbReference>
<protein>
    <recommendedName>
        <fullName evidence="3 8">peptidylprolyl isomerase</fullName>
        <ecNumber evidence="3 8">5.2.1.8</ecNumber>
    </recommendedName>
</protein>
<dbReference type="SUPFAM" id="SSF54534">
    <property type="entry name" value="FKBP-like"/>
    <property type="match status" value="3"/>
</dbReference>
<feature type="repeat" description="TPR" evidence="9">
    <location>
        <begin position="476"/>
        <end position="509"/>
    </location>
</feature>
<dbReference type="EMBL" id="CP039351">
    <property type="protein sequence ID" value="QCD99045.1"/>
    <property type="molecule type" value="Genomic_DNA"/>
</dbReference>
<dbReference type="GO" id="GO:0003755">
    <property type="term" value="F:peptidyl-prolyl cis-trans isomerase activity"/>
    <property type="evidence" value="ECO:0007669"/>
    <property type="project" value="UniProtKB-KW"/>
</dbReference>
<feature type="domain" description="PPIase FKBP-type" evidence="11">
    <location>
        <begin position="284"/>
        <end position="376"/>
    </location>
</feature>
<dbReference type="PANTHER" id="PTHR46512">
    <property type="entry name" value="PEPTIDYLPROLYL ISOMERASE"/>
    <property type="match status" value="1"/>
</dbReference>
<keyword evidence="5 9" id="KW-0802">TPR repeat</keyword>
<dbReference type="InterPro" id="IPR050754">
    <property type="entry name" value="FKBP4/5/8-like"/>
</dbReference>
<dbReference type="InterPro" id="IPR046357">
    <property type="entry name" value="PPIase_dom_sf"/>
</dbReference>
<evidence type="ECO:0000313" key="13">
    <source>
        <dbReference type="Proteomes" id="UP000501690"/>
    </source>
</evidence>
<keyword evidence="6 8" id="KW-0697">Rotamase</keyword>
<gene>
    <name evidence="12" type="ORF">DEO72_LG7g324</name>
</gene>
<keyword evidence="4" id="KW-0677">Repeat</keyword>
<evidence type="ECO:0000256" key="6">
    <source>
        <dbReference type="ARBA" id="ARBA00023110"/>
    </source>
</evidence>
<proteinExistence type="inferred from homology"/>
<dbReference type="Proteomes" id="UP000501690">
    <property type="component" value="Linkage Group LG7"/>
</dbReference>
<accession>A0A4D6MCE9</accession>
<comment type="catalytic activity">
    <reaction evidence="1 8">
        <text>[protein]-peptidylproline (omega=180) = [protein]-peptidylproline (omega=0)</text>
        <dbReference type="Rhea" id="RHEA:16237"/>
        <dbReference type="Rhea" id="RHEA-COMP:10747"/>
        <dbReference type="Rhea" id="RHEA-COMP:10748"/>
        <dbReference type="ChEBI" id="CHEBI:83833"/>
        <dbReference type="ChEBI" id="CHEBI:83834"/>
        <dbReference type="EC" id="5.2.1.8"/>
    </reaction>
</comment>
<evidence type="ECO:0000256" key="7">
    <source>
        <dbReference type="ARBA" id="ARBA00023235"/>
    </source>
</evidence>
<sequence>MVVLSSEEDEFDEEPGEVIESAPPQKVGEERQLRGFKKKLLRHGHGWETPNFNDVVTVHRVGGTLVDGTALGSSTRDTDQPLTFTLGNGDVPGLDRGITSMKKGEVALFTLPADGEGDVWRDSDSVVQFEVELLSWMRVVYVCKDGGVIKKIVEKGSGNDRPSDLDEVLVKYQVALVDGTVVEETPEGGVEFYVKDGHLFPILPKVIMTMTRGEKAELIVQPQYAFGDTGRDSGSGLCPIPPNSVLHANIELVSFKPVINVTGDSKVLKKILKEGEGAFTADECAHVTVSFTAMLEDGTVFEKRRTGEEQPLEFITDEEQVIAGLDRAVATMKKGERAIISIHPEYAFGNVEVRRDLAIVPPGSNVVYDVEMMDFIKEKAPWELNSKEKIEVAGRKKEEGNVLFKGGNYLRAEKKYEQAVDFLSDDGSFGFGEQKQADALRVSCWLNGAACSLKLNDFSGAIKLCSQVLDVEFCNVKAFYRRAQAYIETGDFLLADLDIKKALVADPQNREVKIIQKKLKQLQADKDKKDAKLYGNMFAGKTKDSSMAIKRPKVEKDDRENEDGARMEEDTVADSAVI</sequence>
<dbReference type="FunFam" id="3.10.50.40:FF:000070">
    <property type="entry name" value="Peptidylprolyl isomerase"/>
    <property type="match status" value="1"/>
</dbReference>
<evidence type="ECO:0000256" key="8">
    <source>
        <dbReference type="PROSITE-ProRule" id="PRU00277"/>
    </source>
</evidence>
<dbReference type="FunFam" id="3.10.50.40:FF:000017">
    <property type="entry name" value="Peptidylprolyl isomerase"/>
    <property type="match status" value="1"/>
</dbReference>
<reference evidence="12 13" key="1">
    <citation type="submission" date="2019-04" db="EMBL/GenBank/DDBJ databases">
        <title>An improved genome assembly and genetic linkage map for asparagus bean, Vigna unguiculata ssp. sesquipedialis.</title>
        <authorList>
            <person name="Xia Q."/>
            <person name="Zhang R."/>
            <person name="Dong Y."/>
        </authorList>
    </citation>
    <scope>NUCLEOTIDE SEQUENCE [LARGE SCALE GENOMIC DNA]</scope>
    <source>
        <tissue evidence="12">Leaf</tissue>
    </source>
</reference>
<evidence type="ECO:0000256" key="9">
    <source>
        <dbReference type="PROSITE-ProRule" id="PRU00339"/>
    </source>
</evidence>
<evidence type="ECO:0000256" key="4">
    <source>
        <dbReference type="ARBA" id="ARBA00022737"/>
    </source>
</evidence>
<dbReference type="Gene3D" id="1.25.40.10">
    <property type="entry name" value="Tetratricopeptide repeat domain"/>
    <property type="match status" value="1"/>
</dbReference>
<dbReference type="OrthoDB" id="1902587at2759"/>
<evidence type="ECO:0000259" key="11">
    <source>
        <dbReference type="PROSITE" id="PS50059"/>
    </source>
</evidence>
<keyword evidence="7 8" id="KW-0413">Isomerase</keyword>
<feature type="region of interest" description="Disordered" evidence="10">
    <location>
        <begin position="1"/>
        <end position="26"/>
    </location>
</feature>
<feature type="compositionally biased region" description="Basic and acidic residues" evidence="10">
    <location>
        <begin position="552"/>
        <end position="569"/>
    </location>
</feature>
<evidence type="ECO:0000256" key="1">
    <source>
        <dbReference type="ARBA" id="ARBA00000971"/>
    </source>
</evidence>
<dbReference type="Gramene" id="Vigun08g031800.1.v1.2">
    <property type="protein sequence ID" value="Vigun08g031800.1.v1.2"/>
    <property type="gene ID" value="Vigun08g031800.v1.2"/>
</dbReference>
<dbReference type="PROSITE" id="PS50059">
    <property type="entry name" value="FKBP_PPIASE"/>
    <property type="match status" value="3"/>
</dbReference>
<evidence type="ECO:0000256" key="5">
    <source>
        <dbReference type="ARBA" id="ARBA00022803"/>
    </source>
</evidence>
<dbReference type="SUPFAM" id="SSF48452">
    <property type="entry name" value="TPR-like"/>
    <property type="match status" value="1"/>
</dbReference>
<dbReference type="SMART" id="SM00028">
    <property type="entry name" value="TPR"/>
    <property type="match status" value="3"/>
</dbReference>
<dbReference type="AlphaFoldDB" id="A0A4D6MCE9"/>
<name>A0A4D6MCE9_VIGUN</name>
<dbReference type="InterPro" id="IPR019734">
    <property type="entry name" value="TPR_rpt"/>
</dbReference>
<keyword evidence="13" id="KW-1185">Reference proteome</keyword>
<feature type="domain" description="PPIase FKBP-type" evidence="11">
    <location>
        <begin position="165"/>
        <end position="256"/>
    </location>
</feature>
<dbReference type="FunFam" id="1.25.40.10:FF:000008">
    <property type="entry name" value="Peptidylprolyl isomerase"/>
    <property type="match status" value="1"/>
</dbReference>
<feature type="domain" description="PPIase FKBP-type" evidence="11">
    <location>
        <begin position="53"/>
        <end position="114"/>
    </location>
</feature>
<evidence type="ECO:0000256" key="3">
    <source>
        <dbReference type="ARBA" id="ARBA00013194"/>
    </source>
</evidence>
<organism evidence="12 13">
    <name type="scientific">Vigna unguiculata</name>
    <name type="common">Cowpea</name>
    <dbReference type="NCBI Taxonomy" id="3917"/>
    <lineage>
        <taxon>Eukaryota</taxon>
        <taxon>Viridiplantae</taxon>
        <taxon>Streptophyta</taxon>
        <taxon>Embryophyta</taxon>
        <taxon>Tracheophyta</taxon>
        <taxon>Spermatophyta</taxon>
        <taxon>Magnoliopsida</taxon>
        <taxon>eudicotyledons</taxon>
        <taxon>Gunneridae</taxon>
        <taxon>Pentapetalae</taxon>
        <taxon>rosids</taxon>
        <taxon>fabids</taxon>
        <taxon>Fabales</taxon>
        <taxon>Fabaceae</taxon>
        <taxon>Papilionoideae</taxon>
        <taxon>50 kb inversion clade</taxon>
        <taxon>NPAAA clade</taxon>
        <taxon>indigoferoid/millettioid clade</taxon>
        <taxon>Phaseoleae</taxon>
        <taxon>Vigna</taxon>
    </lineage>
</organism>
<evidence type="ECO:0000313" key="12">
    <source>
        <dbReference type="EMBL" id="QCD99045.1"/>
    </source>
</evidence>
<evidence type="ECO:0000256" key="10">
    <source>
        <dbReference type="SAM" id="MobiDB-lite"/>
    </source>
</evidence>
<dbReference type="PROSITE" id="PS50005">
    <property type="entry name" value="TPR"/>
    <property type="match status" value="1"/>
</dbReference>
<evidence type="ECO:0000256" key="2">
    <source>
        <dbReference type="ARBA" id="ARBA00006577"/>
    </source>
</evidence>
<comment type="similarity">
    <text evidence="2">Belongs to the FKBP-type PPIase family.</text>
</comment>
<dbReference type="InterPro" id="IPR011990">
    <property type="entry name" value="TPR-like_helical_dom_sf"/>
</dbReference>
<feature type="compositionally biased region" description="Acidic residues" evidence="10">
    <location>
        <begin position="1"/>
        <end position="17"/>
    </location>
</feature>